<feature type="binding site" evidence="4">
    <location>
        <position position="230"/>
    </location>
    <ligand>
        <name>Mg(2+)</name>
        <dbReference type="ChEBI" id="CHEBI:18420"/>
        <label>1</label>
        <note>catalytic</note>
    </ligand>
</feature>
<dbReference type="Gene3D" id="3.30.540.10">
    <property type="entry name" value="Fructose-1,6-Bisphosphatase, subunit A, domain 1"/>
    <property type="match status" value="1"/>
</dbReference>
<feature type="binding site" evidence="4">
    <location>
        <position position="115"/>
    </location>
    <ligand>
        <name>Mg(2+)</name>
        <dbReference type="ChEBI" id="CHEBI:18420"/>
        <label>1</label>
        <note>catalytic</note>
    </ligand>
</feature>
<gene>
    <name evidence="5" type="ORF">ENK01_04025</name>
</gene>
<comment type="caution">
    <text evidence="5">The sequence shown here is derived from an EMBL/GenBank/DDBJ whole genome shotgun (WGS) entry which is preliminary data.</text>
</comment>
<keyword evidence="2 4" id="KW-0479">Metal-binding</keyword>
<dbReference type="GO" id="GO:0046854">
    <property type="term" value="P:phosphatidylinositol phosphate biosynthetic process"/>
    <property type="evidence" value="ECO:0007669"/>
    <property type="project" value="InterPro"/>
</dbReference>
<feature type="binding site" evidence="4">
    <location>
        <position position="95"/>
    </location>
    <ligand>
        <name>Mg(2+)</name>
        <dbReference type="ChEBI" id="CHEBI:18420"/>
        <label>1</label>
        <note>catalytic</note>
    </ligand>
</feature>
<evidence type="ECO:0000256" key="4">
    <source>
        <dbReference type="PIRSR" id="PIRSR600760-2"/>
    </source>
</evidence>
<dbReference type="InterPro" id="IPR000760">
    <property type="entry name" value="Inositol_monophosphatase-like"/>
</dbReference>
<name>A0A7V5U1E6_9PROT</name>
<dbReference type="Pfam" id="PF13773">
    <property type="entry name" value="DUF4170"/>
    <property type="match status" value="1"/>
</dbReference>
<evidence type="ECO:0000256" key="3">
    <source>
        <dbReference type="ARBA" id="ARBA00022842"/>
    </source>
</evidence>
<protein>
    <submittedName>
        <fullName evidence="5">DUF4170 domain-containing protein</fullName>
    </submittedName>
</protein>
<dbReference type="SUPFAM" id="SSF56655">
    <property type="entry name" value="Carbohydrate phosphatase"/>
    <property type="match status" value="1"/>
</dbReference>
<dbReference type="GO" id="GO:0007165">
    <property type="term" value="P:signal transduction"/>
    <property type="evidence" value="ECO:0007669"/>
    <property type="project" value="TreeGrafter"/>
</dbReference>
<accession>A0A7V5U1E6</accession>
<sequence length="381" mass="42402">MISCLKKRSTPRAFWSIKWSLPVPDVRPDDQADLALLRDAAIKAGDIAREFFYKGQTKNWLKSDNTPLSEADMAVNRYLAATLRPARPDYGWLSEETKDDASRLGKHRTFVVDPIDGTRAFLDGKPHFTICLAVIEQGQPRVGVVYNPITDALYQAVRHGGARLNADRIQASTCARIHGCRIIGYPRKFKRLGWPDMKVSIRNSMALRICMVAAGKRDAAVAFTPKSDWDLAAATIIAREAGAVITDIEGHSFNFSETDTRKNGVICAGPALHALLLEQIRLSTPHKPVKHLETNMSDHKAETGKPEQLLHIVFGGELVDPMKTDFKDLDAIDFVGAYPNYAEARKAWKSAAQRTVDNAHMRYFILHAHHLIDPDNDGIIG</sequence>
<dbReference type="InterPro" id="IPR025226">
    <property type="entry name" value="DUF4170"/>
</dbReference>
<proteinExistence type="inferred from homology"/>
<organism evidence="5">
    <name type="scientific">Hellea balneolensis</name>
    <dbReference type="NCBI Taxonomy" id="287478"/>
    <lineage>
        <taxon>Bacteria</taxon>
        <taxon>Pseudomonadati</taxon>
        <taxon>Pseudomonadota</taxon>
        <taxon>Alphaproteobacteria</taxon>
        <taxon>Maricaulales</taxon>
        <taxon>Robiginitomaculaceae</taxon>
        <taxon>Hellea</taxon>
    </lineage>
</organism>
<comment type="similarity">
    <text evidence="1">Belongs to the inositol monophosphatase superfamily.</text>
</comment>
<dbReference type="AlphaFoldDB" id="A0A7V5U1E6"/>
<dbReference type="Gene3D" id="3.40.190.80">
    <property type="match status" value="1"/>
</dbReference>
<reference evidence="5" key="1">
    <citation type="journal article" date="2020" name="mSystems">
        <title>Genome- and Community-Level Interaction Insights into Carbon Utilization and Element Cycling Functions of Hydrothermarchaeota in Hydrothermal Sediment.</title>
        <authorList>
            <person name="Zhou Z."/>
            <person name="Liu Y."/>
            <person name="Xu W."/>
            <person name="Pan J."/>
            <person name="Luo Z.H."/>
            <person name="Li M."/>
        </authorList>
    </citation>
    <scope>NUCLEOTIDE SEQUENCE [LARGE SCALE GENOMIC DNA]</scope>
    <source>
        <strain evidence="5">HyVt-538</strain>
    </source>
</reference>
<dbReference type="PROSITE" id="PS00630">
    <property type="entry name" value="IMP_2"/>
    <property type="match status" value="1"/>
</dbReference>
<dbReference type="GO" id="GO:0006020">
    <property type="term" value="P:inositol metabolic process"/>
    <property type="evidence" value="ECO:0007669"/>
    <property type="project" value="TreeGrafter"/>
</dbReference>
<dbReference type="PANTHER" id="PTHR20854">
    <property type="entry name" value="INOSITOL MONOPHOSPHATASE"/>
    <property type="match status" value="1"/>
</dbReference>
<dbReference type="GO" id="GO:0046872">
    <property type="term" value="F:metal ion binding"/>
    <property type="evidence" value="ECO:0007669"/>
    <property type="project" value="UniProtKB-KW"/>
</dbReference>
<comment type="cofactor">
    <cofactor evidence="4">
        <name>Mg(2+)</name>
        <dbReference type="ChEBI" id="CHEBI:18420"/>
    </cofactor>
</comment>
<dbReference type="CDD" id="cd01638">
    <property type="entry name" value="CysQ"/>
    <property type="match status" value="1"/>
</dbReference>
<dbReference type="Proteomes" id="UP000885806">
    <property type="component" value="Unassembled WGS sequence"/>
</dbReference>
<keyword evidence="3 4" id="KW-0460">Magnesium</keyword>
<evidence type="ECO:0000256" key="1">
    <source>
        <dbReference type="ARBA" id="ARBA00009759"/>
    </source>
</evidence>
<dbReference type="PRINTS" id="PR00377">
    <property type="entry name" value="IMPHPHTASES"/>
</dbReference>
<dbReference type="Pfam" id="PF00459">
    <property type="entry name" value="Inositol_P"/>
    <property type="match status" value="1"/>
</dbReference>
<feature type="binding site" evidence="4">
    <location>
        <position position="116"/>
    </location>
    <ligand>
        <name>Mg(2+)</name>
        <dbReference type="ChEBI" id="CHEBI:18420"/>
        <label>1</label>
        <note>catalytic</note>
    </ligand>
</feature>
<dbReference type="PANTHER" id="PTHR20854:SF4">
    <property type="entry name" value="INOSITOL-1-MONOPHOSPHATASE-RELATED"/>
    <property type="match status" value="1"/>
</dbReference>
<dbReference type="Gene3D" id="3.30.70.2400">
    <property type="entry name" value="Uncharacterised protein PF13773, DUF4170"/>
    <property type="match status" value="1"/>
</dbReference>
<dbReference type="GO" id="GO:0008934">
    <property type="term" value="F:inositol monophosphate 1-phosphatase activity"/>
    <property type="evidence" value="ECO:0007669"/>
    <property type="project" value="TreeGrafter"/>
</dbReference>
<dbReference type="EMBL" id="DROP01000270">
    <property type="protein sequence ID" value="HHI89101.1"/>
    <property type="molecule type" value="Genomic_DNA"/>
</dbReference>
<evidence type="ECO:0000313" key="5">
    <source>
        <dbReference type="EMBL" id="HHI89101.1"/>
    </source>
</evidence>
<dbReference type="InterPro" id="IPR020550">
    <property type="entry name" value="Inositol_monophosphatase_CS"/>
</dbReference>
<feature type="binding site" evidence="4">
    <location>
        <position position="113"/>
    </location>
    <ligand>
        <name>Mg(2+)</name>
        <dbReference type="ChEBI" id="CHEBI:18420"/>
        <label>1</label>
        <note>catalytic</note>
    </ligand>
</feature>
<evidence type="ECO:0000256" key="2">
    <source>
        <dbReference type="ARBA" id="ARBA00022723"/>
    </source>
</evidence>